<reference evidence="2 3" key="1">
    <citation type="submission" date="2018-05" db="EMBL/GenBank/DDBJ databases">
        <title>Complete genome sequence of Megasphaera sp. AJH120T, isolated from the ceca of a chicken.</title>
        <authorList>
            <person name="Maki J."/>
            <person name="Looft T."/>
        </authorList>
    </citation>
    <scope>NUCLEOTIDE SEQUENCE [LARGE SCALE GENOMIC DNA]</scope>
    <source>
        <strain evidence="2 3">AJH120</strain>
    </source>
</reference>
<dbReference type="InterPro" id="IPR045886">
    <property type="entry name" value="ThiF/MoeB/HesA"/>
</dbReference>
<dbReference type="InterPro" id="IPR035985">
    <property type="entry name" value="Ubiquitin-activating_enz"/>
</dbReference>
<dbReference type="GO" id="GO:0061503">
    <property type="term" value="F:tRNA threonylcarbamoyladenosine dehydratase"/>
    <property type="evidence" value="ECO:0007669"/>
    <property type="project" value="TreeGrafter"/>
</dbReference>
<organism evidence="2 3">
    <name type="scientific">Megasphaera stantonii</name>
    <dbReference type="NCBI Taxonomy" id="2144175"/>
    <lineage>
        <taxon>Bacteria</taxon>
        <taxon>Bacillati</taxon>
        <taxon>Bacillota</taxon>
        <taxon>Negativicutes</taxon>
        <taxon>Veillonellales</taxon>
        <taxon>Veillonellaceae</taxon>
        <taxon>Megasphaera</taxon>
    </lineage>
</organism>
<dbReference type="RefSeq" id="WP_107196425.1">
    <property type="nucleotide sequence ID" value="NZ_CP029462.1"/>
</dbReference>
<dbReference type="KEGG" id="meg:DKB62_03140"/>
<protein>
    <submittedName>
        <fullName evidence="2">tRNA threonylcarbamoyladenosine dehydratase</fullName>
    </submittedName>
</protein>
<dbReference type="OrthoDB" id="9804150at2"/>
<dbReference type="Pfam" id="PF00899">
    <property type="entry name" value="ThiF"/>
    <property type="match status" value="1"/>
</dbReference>
<dbReference type="SUPFAM" id="SSF69572">
    <property type="entry name" value="Activating enzymes of the ubiquitin-like proteins"/>
    <property type="match status" value="1"/>
</dbReference>
<accession>A0A346AXQ6</accession>
<keyword evidence="3" id="KW-1185">Reference proteome</keyword>
<feature type="domain" description="THIF-type NAD/FAD binding fold" evidence="1">
    <location>
        <begin position="12"/>
        <end position="232"/>
    </location>
</feature>
<dbReference type="PANTHER" id="PTHR43267">
    <property type="entry name" value="TRNA THREONYLCARBAMOYLADENOSINE DEHYDRATASE"/>
    <property type="match status" value="1"/>
</dbReference>
<dbReference type="Gene3D" id="3.40.50.720">
    <property type="entry name" value="NAD(P)-binding Rossmann-like Domain"/>
    <property type="match status" value="1"/>
</dbReference>
<name>A0A346AXQ6_9FIRM</name>
<evidence type="ECO:0000259" key="1">
    <source>
        <dbReference type="Pfam" id="PF00899"/>
    </source>
</evidence>
<dbReference type="PANTHER" id="PTHR43267:SF1">
    <property type="entry name" value="TRNA THREONYLCARBAMOYLADENOSINE DEHYDRATASE"/>
    <property type="match status" value="1"/>
</dbReference>
<proteinExistence type="predicted"/>
<sequence>MREEYAQRTALLLGWDKVEALAGKTVLVFGVGGVGSFVAEALCRAGIGRLILVDGDVYDPSNVNRQLGATVPAIGRPKVEVMKERFLSINPDIEVETHHVFYLPAERPGLVAQSGADYVVDAIDTVAAKVDIIAEAYEAGIPVISAMGAGNKLHPELFEIAEIEKTSVDPLAKVMRRELKKRNIRRVKVVYSKETPRPVRREEGCSGIGSISFVPSAAGLILAGAVIRDLLQIP</sequence>
<gene>
    <name evidence="2" type="ORF">DKB62_03140</name>
</gene>
<dbReference type="GO" id="GO:0061504">
    <property type="term" value="P:cyclic threonylcarbamoyladenosine biosynthetic process"/>
    <property type="evidence" value="ECO:0007669"/>
    <property type="project" value="TreeGrafter"/>
</dbReference>
<dbReference type="Proteomes" id="UP000254337">
    <property type="component" value="Chromosome"/>
</dbReference>
<evidence type="ECO:0000313" key="3">
    <source>
        <dbReference type="Proteomes" id="UP000254337"/>
    </source>
</evidence>
<dbReference type="EMBL" id="CP029462">
    <property type="protein sequence ID" value="AXL20649.1"/>
    <property type="molecule type" value="Genomic_DNA"/>
</dbReference>
<dbReference type="InterPro" id="IPR000594">
    <property type="entry name" value="ThiF_NAD_FAD-bd"/>
</dbReference>
<dbReference type="CDD" id="cd00755">
    <property type="entry name" value="YgdL_like"/>
    <property type="match status" value="1"/>
</dbReference>
<dbReference type="GO" id="GO:0008641">
    <property type="term" value="F:ubiquitin-like modifier activating enzyme activity"/>
    <property type="evidence" value="ECO:0007669"/>
    <property type="project" value="InterPro"/>
</dbReference>
<evidence type="ECO:0000313" key="2">
    <source>
        <dbReference type="EMBL" id="AXL20649.1"/>
    </source>
</evidence>
<dbReference type="AlphaFoldDB" id="A0A346AXQ6"/>